<dbReference type="GO" id="GO:0005739">
    <property type="term" value="C:mitochondrion"/>
    <property type="evidence" value="ECO:0007669"/>
    <property type="project" value="TreeGrafter"/>
</dbReference>
<organism evidence="3">
    <name type="scientific">Echinostoma caproni</name>
    <dbReference type="NCBI Taxonomy" id="27848"/>
    <lineage>
        <taxon>Eukaryota</taxon>
        <taxon>Metazoa</taxon>
        <taxon>Spiralia</taxon>
        <taxon>Lophotrochozoa</taxon>
        <taxon>Platyhelminthes</taxon>
        <taxon>Trematoda</taxon>
        <taxon>Digenea</taxon>
        <taxon>Plagiorchiida</taxon>
        <taxon>Echinostomata</taxon>
        <taxon>Echinostomatoidea</taxon>
        <taxon>Echinostomatidae</taxon>
        <taxon>Echinostoma</taxon>
    </lineage>
</organism>
<accession>A0A183A3Z9</accession>
<reference evidence="3" key="1">
    <citation type="submission" date="2016-06" db="UniProtKB">
        <authorList>
            <consortium name="WormBaseParasite"/>
        </authorList>
    </citation>
    <scope>IDENTIFICATION</scope>
</reference>
<keyword evidence="2" id="KW-1185">Reference proteome</keyword>
<dbReference type="WBParaSite" id="ECPE_0000168401-mRNA-1">
    <property type="protein sequence ID" value="ECPE_0000168401-mRNA-1"/>
    <property type="gene ID" value="ECPE_0000168401"/>
</dbReference>
<evidence type="ECO:0000313" key="3">
    <source>
        <dbReference type="WBParaSite" id="ECPE_0000168401-mRNA-1"/>
    </source>
</evidence>
<dbReference type="Proteomes" id="UP000272942">
    <property type="component" value="Unassembled WGS sequence"/>
</dbReference>
<protein>
    <submittedName>
        <fullName evidence="3">DHC_N1 domain-containing protein</fullName>
    </submittedName>
</protein>
<evidence type="ECO:0000313" key="2">
    <source>
        <dbReference type="Proteomes" id="UP000272942"/>
    </source>
</evidence>
<dbReference type="PANTHER" id="PTHR31340:SF3">
    <property type="entry name" value="MITOCHONDRIAL GENOME MAINTENANCE EXONUCLEASE 1"/>
    <property type="match status" value="1"/>
</dbReference>
<name>A0A183A3Z9_9TREM</name>
<dbReference type="GO" id="GO:0008297">
    <property type="term" value="F:single-stranded DNA exodeoxyribonuclease activity"/>
    <property type="evidence" value="ECO:0007669"/>
    <property type="project" value="TreeGrafter"/>
</dbReference>
<proteinExistence type="predicted"/>
<dbReference type="EMBL" id="UZAN01013041">
    <property type="protein sequence ID" value="VDP44212.1"/>
    <property type="molecule type" value="Genomic_DNA"/>
</dbReference>
<gene>
    <name evidence="1" type="ORF">ECPE_LOCUS1684</name>
</gene>
<reference evidence="1 2" key="2">
    <citation type="submission" date="2018-11" db="EMBL/GenBank/DDBJ databases">
        <authorList>
            <consortium name="Pathogen Informatics"/>
        </authorList>
    </citation>
    <scope>NUCLEOTIDE SEQUENCE [LARGE SCALE GENOMIC DNA]</scope>
    <source>
        <strain evidence="1 2">Egypt</strain>
    </source>
</reference>
<evidence type="ECO:0000313" key="1">
    <source>
        <dbReference type="EMBL" id="VDP44212.1"/>
    </source>
</evidence>
<dbReference type="GO" id="GO:0006264">
    <property type="term" value="P:mitochondrial DNA replication"/>
    <property type="evidence" value="ECO:0007669"/>
    <property type="project" value="TreeGrafter"/>
</dbReference>
<dbReference type="OrthoDB" id="6246242at2759"/>
<sequence>PSVFGPDEPSLIPSFEALSSKAFPTVSTIISKTMSPESAAILQKWQEKKRKELGDIPFAEYMQNIKKLGRQVHSVIQRKLLSGSVPETLDKSLENYYRSVGYLLENVHTVCVEMECIHPELRYRGRLDSVVHLR</sequence>
<dbReference type="PANTHER" id="PTHR31340">
    <property type="entry name" value="MITOCHONDRIAL GENOME MAINTENANCE EXONUCLEASE 1"/>
    <property type="match status" value="1"/>
</dbReference>
<dbReference type="AlphaFoldDB" id="A0A183A3Z9"/>